<dbReference type="InterPro" id="IPR013096">
    <property type="entry name" value="Cupin_2"/>
</dbReference>
<gene>
    <name evidence="3" type="ORF">SAMN04487945_0030</name>
</gene>
<feature type="region of interest" description="Disordered" evidence="1">
    <location>
        <begin position="1"/>
        <end position="21"/>
    </location>
</feature>
<evidence type="ECO:0000313" key="4">
    <source>
        <dbReference type="Proteomes" id="UP000198518"/>
    </source>
</evidence>
<evidence type="ECO:0000313" key="3">
    <source>
        <dbReference type="EMBL" id="SEV87197.1"/>
    </source>
</evidence>
<sequence>MSPSVVSLDDLDGDPHAAVFPGEEPKTVRLTLDAGESVPAHQHPGRTVVCHVLSGEVEMALGDDEVTVGAGEVARFDGGQDISPTAVEPSVALLVLAERPE</sequence>
<dbReference type="InterPro" id="IPR011051">
    <property type="entry name" value="RmlC_Cupin_sf"/>
</dbReference>
<dbReference type="InterPro" id="IPR014710">
    <property type="entry name" value="RmlC-like_jellyroll"/>
</dbReference>
<proteinExistence type="predicted"/>
<dbReference type="SUPFAM" id="SSF51182">
    <property type="entry name" value="RmlC-like cupins"/>
    <property type="match status" value="1"/>
</dbReference>
<feature type="domain" description="Cupin type-2" evidence="2">
    <location>
        <begin position="29"/>
        <end position="80"/>
    </location>
</feature>
<accession>A0A1I0MFJ6</accession>
<organism evidence="3 4">
    <name type="scientific">Halobacterium jilantaiense</name>
    <dbReference type="NCBI Taxonomy" id="355548"/>
    <lineage>
        <taxon>Archaea</taxon>
        <taxon>Methanobacteriati</taxon>
        <taxon>Methanobacteriota</taxon>
        <taxon>Stenosarchaea group</taxon>
        <taxon>Halobacteria</taxon>
        <taxon>Halobacteriales</taxon>
        <taxon>Halobacteriaceae</taxon>
        <taxon>Halobacterium</taxon>
    </lineage>
</organism>
<dbReference type="Gene3D" id="2.60.120.10">
    <property type="entry name" value="Jelly Rolls"/>
    <property type="match status" value="1"/>
</dbReference>
<keyword evidence="4" id="KW-1185">Reference proteome</keyword>
<dbReference type="EMBL" id="FOJA01000001">
    <property type="protein sequence ID" value="SEV87197.1"/>
    <property type="molecule type" value="Genomic_DNA"/>
</dbReference>
<name>A0A1I0MFJ6_9EURY</name>
<dbReference type="AlphaFoldDB" id="A0A1I0MFJ6"/>
<evidence type="ECO:0000259" key="2">
    <source>
        <dbReference type="Pfam" id="PF07883"/>
    </source>
</evidence>
<protein>
    <submittedName>
        <fullName evidence="3">Cupin domain-containing protein</fullName>
    </submittedName>
</protein>
<evidence type="ECO:0000256" key="1">
    <source>
        <dbReference type="SAM" id="MobiDB-lite"/>
    </source>
</evidence>
<dbReference type="STRING" id="355548.SAMN04487945_0030"/>
<dbReference type="RefSeq" id="WP_089667128.1">
    <property type="nucleotide sequence ID" value="NZ_FOJA01000001.1"/>
</dbReference>
<dbReference type="OrthoDB" id="199885at2157"/>
<dbReference type="Proteomes" id="UP000198518">
    <property type="component" value="Unassembled WGS sequence"/>
</dbReference>
<dbReference type="Pfam" id="PF07883">
    <property type="entry name" value="Cupin_2"/>
    <property type="match status" value="1"/>
</dbReference>
<reference evidence="3 4" key="1">
    <citation type="submission" date="2016-10" db="EMBL/GenBank/DDBJ databases">
        <authorList>
            <person name="de Groot N.N."/>
        </authorList>
    </citation>
    <scope>NUCLEOTIDE SEQUENCE [LARGE SCALE GENOMIC DNA]</scope>
    <source>
        <strain evidence="3 4">CGMCC 1.5337</strain>
    </source>
</reference>